<keyword evidence="2" id="KW-0732">Signal</keyword>
<evidence type="ECO:0000313" key="5">
    <source>
        <dbReference type="Proteomes" id="UP000199438"/>
    </source>
</evidence>
<evidence type="ECO:0000313" key="4">
    <source>
        <dbReference type="EMBL" id="SFB91680.1"/>
    </source>
</evidence>
<feature type="chain" id="PRO_5011537720" description="DUF3857 domain-containing protein" evidence="2">
    <location>
        <begin position="22"/>
        <end position="866"/>
    </location>
</feature>
<dbReference type="Gene3D" id="2.60.120.1130">
    <property type="match status" value="1"/>
</dbReference>
<reference evidence="5" key="1">
    <citation type="submission" date="2016-10" db="EMBL/GenBank/DDBJ databases">
        <authorList>
            <person name="Varghese N."/>
            <person name="Submissions S."/>
        </authorList>
    </citation>
    <scope>NUCLEOTIDE SEQUENCE [LARGE SCALE GENOMIC DNA]</scope>
    <source>
        <strain evidence="5">DSM 24499</strain>
    </source>
</reference>
<feature type="signal peptide" evidence="2">
    <location>
        <begin position="1"/>
        <end position="21"/>
    </location>
</feature>
<accession>A0A1I1F3E4</accession>
<protein>
    <recommendedName>
        <fullName evidence="3">DUF3857 domain-containing protein</fullName>
    </recommendedName>
</protein>
<feature type="domain" description="DUF3857" evidence="3">
    <location>
        <begin position="70"/>
        <end position="229"/>
    </location>
</feature>
<proteinExistence type="predicted"/>
<keyword evidence="1" id="KW-0812">Transmembrane</keyword>
<dbReference type="InterPro" id="IPR024618">
    <property type="entry name" value="DUF3857"/>
</dbReference>
<evidence type="ECO:0000256" key="1">
    <source>
        <dbReference type="SAM" id="Phobius"/>
    </source>
</evidence>
<keyword evidence="1" id="KW-0472">Membrane</keyword>
<gene>
    <name evidence="4" type="ORF">SAMN04487907_1011164</name>
</gene>
<dbReference type="Gene3D" id="3.10.620.30">
    <property type="match status" value="1"/>
</dbReference>
<dbReference type="RefSeq" id="WP_092540385.1">
    <property type="nucleotide sequence ID" value="NZ_FOKV01000001.1"/>
</dbReference>
<dbReference type="Proteomes" id="UP000199438">
    <property type="component" value="Unassembled WGS sequence"/>
</dbReference>
<feature type="transmembrane region" description="Helical" evidence="1">
    <location>
        <begin position="778"/>
        <end position="798"/>
    </location>
</feature>
<dbReference type="AlphaFoldDB" id="A0A1I1F3E4"/>
<dbReference type="SUPFAM" id="SSF54001">
    <property type="entry name" value="Cysteine proteinases"/>
    <property type="match status" value="1"/>
</dbReference>
<sequence length="866" mass="100202">MKRLKSICTLIACFWLCAISAQNNKVFQSKTPDWVTPIEANLSSEKKELDNAPFLYLLVDTQYNLIEERSFHRLAFKVLNSKGVQEMSDFTIEFDPDYQRLFLHKINIYRDGEVIDQLDLNRIKTVQRETNLERHLYDGSLSALFNLTDVRVGDIIEYSYGRQGFNPVHNGNFSTEEYLEYSLPVVNIYGRYLVPKNNDFEIKFFNGAAKPEVTEHANYREYVIKNDDPKTILYDNNTPSWYESSKSYQVSQFQSWNDVAKNYNQFYQISASDRNWLQAKAKEIVEADTIFDDPIVPLTRFVQDKIRYLGFENGLSSHKPSNPKDIFNRRYGDCKDKSFLLSELLKAYDIDAHPILVNSSYGNTIDEDLPSPNSFDHCIVQYNRFNKNYFIDPTINNQGGDAEEIFTPDYGFGLILDDTTSALTKFEPVDYGKTNITETFIIDSIGGPTRLKVETIYSGYKADLTRAEFNGNGLSSIQKSYLDFYSLAYADIEVAEEIYFKDDRDQENTFTVYEEYVIPNHWATMPDDADQIYSEYYALAIDNYMFPQKTAKRESPYYINKSTNIDYNIVIFTPEKWGVETDYYKSDNPYFEYTYETKYSNARIDIIHKYKTLNDHVPAEDYSDFLKAHEKAAENISYYLTYRPGLANSFASNADSNISWFAVILFLVVFSGVGFLCYLLYIKFDIPSKAHPDDHRPIGGWLVLVSIGLCITPVAIMGEFLTGEIFTLDYFVLMASGKISIFLFLILLVVLHSALVAYSIFMIIIFFKRRTIVPTLMIVLYVFNFIINLLSTFFVYFIPTLQTEIGLGEIYIDLARSIILAIIWIPYFSMSERVKDTFVNTYNKKKIEVKDIENLNLAKDKGSLNS</sequence>
<dbReference type="InterPro" id="IPR019690">
    <property type="entry name" value="DUF2569"/>
</dbReference>
<feature type="transmembrane region" description="Helical" evidence="1">
    <location>
        <begin position="810"/>
        <end position="828"/>
    </location>
</feature>
<name>A0A1I1F3E4_9FLAO</name>
<evidence type="ECO:0000259" key="3">
    <source>
        <dbReference type="Pfam" id="PF12969"/>
    </source>
</evidence>
<keyword evidence="1" id="KW-1133">Transmembrane helix</keyword>
<feature type="transmembrane region" description="Helical" evidence="1">
    <location>
        <begin position="701"/>
        <end position="721"/>
    </location>
</feature>
<dbReference type="Pfam" id="PF12969">
    <property type="entry name" value="DUF3857"/>
    <property type="match status" value="1"/>
</dbReference>
<dbReference type="InterPro" id="IPR038765">
    <property type="entry name" value="Papain-like_cys_pep_sf"/>
</dbReference>
<dbReference type="Gene3D" id="2.60.40.3140">
    <property type="match status" value="1"/>
</dbReference>
<keyword evidence="5" id="KW-1185">Reference proteome</keyword>
<dbReference type="EMBL" id="FOKV01000001">
    <property type="protein sequence ID" value="SFB91680.1"/>
    <property type="molecule type" value="Genomic_DNA"/>
</dbReference>
<dbReference type="STRING" id="1334022.SAMN04487907_1011164"/>
<dbReference type="OrthoDB" id="8595007at2"/>
<organism evidence="4 5">
    <name type="scientific">Zunongwangia mangrovi</name>
    <dbReference type="NCBI Taxonomy" id="1334022"/>
    <lineage>
        <taxon>Bacteria</taxon>
        <taxon>Pseudomonadati</taxon>
        <taxon>Bacteroidota</taxon>
        <taxon>Flavobacteriia</taxon>
        <taxon>Flavobacteriales</taxon>
        <taxon>Flavobacteriaceae</taxon>
        <taxon>Zunongwangia</taxon>
    </lineage>
</organism>
<feature type="transmembrane region" description="Helical" evidence="1">
    <location>
        <begin position="741"/>
        <end position="766"/>
    </location>
</feature>
<dbReference type="Pfam" id="PF10754">
    <property type="entry name" value="DUF2569"/>
    <property type="match status" value="1"/>
</dbReference>
<feature type="transmembrane region" description="Helical" evidence="1">
    <location>
        <begin position="658"/>
        <end position="681"/>
    </location>
</feature>
<evidence type="ECO:0000256" key="2">
    <source>
        <dbReference type="SAM" id="SignalP"/>
    </source>
</evidence>